<dbReference type="Gene3D" id="3.40.50.920">
    <property type="match status" value="1"/>
</dbReference>
<evidence type="ECO:0000313" key="6">
    <source>
        <dbReference type="EMBL" id="AOT73199.1"/>
    </source>
</evidence>
<feature type="domain" description="Transketolase-like pyrimidine-binding" evidence="5">
    <location>
        <begin position="4"/>
        <end position="169"/>
    </location>
</feature>
<dbReference type="InterPro" id="IPR005475">
    <property type="entry name" value="Transketolase-like_Pyr-bd"/>
</dbReference>
<dbReference type="InterPro" id="IPR029061">
    <property type="entry name" value="THDP-binding"/>
</dbReference>
<gene>
    <name evidence="6" type="ORF">Gferi_18195</name>
</gene>
<accession>A0A1D8GQM7</accession>
<name>A0A1D8GQM7_9FIRM</name>
<dbReference type="InterPro" id="IPR033248">
    <property type="entry name" value="Transketolase_C"/>
</dbReference>
<keyword evidence="7" id="KW-1185">Reference proteome</keyword>
<keyword evidence="4" id="KW-0786">Thiamine pyrophosphate</keyword>
<reference evidence="6 7" key="1">
    <citation type="submission" date="2016-09" db="EMBL/GenBank/DDBJ databases">
        <title>Genomic analysis reveals versatility of anaerobic energy metabolism of Geosporobacter ferrireducens IRF9 of phylum Firmicutes.</title>
        <authorList>
            <person name="Kim S.-J."/>
        </authorList>
    </citation>
    <scope>NUCLEOTIDE SEQUENCE [LARGE SCALE GENOMIC DNA]</scope>
    <source>
        <strain evidence="6 7">IRF9</strain>
    </source>
</reference>
<dbReference type="Gene3D" id="3.40.50.970">
    <property type="match status" value="1"/>
</dbReference>
<evidence type="ECO:0000256" key="3">
    <source>
        <dbReference type="ARBA" id="ARBA00022679"/>
    </source>
</evidence>
<evidence type="ECO:0000259" key="5">
    <source>
        <dbReference type="SMART" id="SM00861"/>
    </source>
</evidence>
<dbReference type="Pfam" id="PF02779">
    <property type="entry name" value="Transket_pyr"/>
    <property type="match status" value="1"/>
</dbReference>
<dbReference type="InterPro" id="IPR009014">
    <property type="entry name" value="Transketo_C/PFOR_II"/>
</dbReference>
<dbReference type="Proteomes" id="UP000095743">
    <property type="component" value="Chromosome"/>
</dbReference>
<dbReference type="SMART" id="SM00861">
    <property type="entry name" value="Transket_pyr"/>
    <property type="match status" value="1"/>
</dbReference>
<evidence type="ECO:0000256" key="1">
    <source>
        <dbReference type="ARBA" id="ARBA00001964"/>
    </source>
</evidence>
<comment type="cofactor">
    <cofactor evidence="1">
        <name>thiamine diphosphate</name>
        <dbReference type="ChEBI" id="CHEBI:58937"/>
    </cofactor>
</comment>
<dbReference type="InterPro" id="IPR051157">
    <property type="entry name" value="PDH/Transketolase"/>
</dbReference>
<dbReference type="Pfam" id="PF02780">
    <property type="entry name" value="Transketolase_C"/>
    <property type="match status" value="1"/>
</dbReference>
<dbReference type="GO" id="GO:0016740">
    <property type="term" value="F:transferase activity"/>
    <property type="evidence" value="ECO:0007669"/>
    <property type="project" value="UniProtKB-KW"/>
</dbReference>
<dbReference type="SUPFAM" id="SSF52518">
    <property type="entry name" value="Thiamin diphosphate-binding fold (THDP-binding)"/>
    <property type="match status" value="1"/>
</dbReference>
<dbReference type="InterPro" id="IPR020826">
    <property type="entry name" value="Transketolase_BS"/>
</dbReference>
<comment type="similarity">
    <text evidence="2">Belongs to the transketolase family.</text>
</comment>
<dbReference type="OrthoDB" id="8732661at2"/>
<dbReference type="AlphaFoldDB" id="A0A1D8GQM7"/>
<sequence length="319" mass="34077">MQKKPTRDGYGEGLVEAGRKDLNVVALGADITASVRVDWFRDKYPERFISVGIAEQNQVGIAAGLSLTGKVPFVTNYGVFLAGRAWDQIRTTVCYANLNVKLGGAHGGISVGPDGATHQALEEIAVMRCLPNMKVVVPADANETKKATLAAAEIYGPVYIRFGREKVPSITNEDTPFELGKAYCVRKGTDVAIIACGAMVYESLVAAEKLGKEGIQAMVINNHTIKPLDAKTLIEAARITGAVVTAEEHQVAGGMGSAVLELLAQNCPVPAKMVGVYDRFGESGDPDILMKEFGLIDTNIADAVRAVLKMKNNPESKEE</sequence>
<dbReference type="PANTHER" id="PTHR43825:SF1">
    <property type="entry name" value="TRANSKETOLASE-LIKE PYRIMIDINE-BINDING DOMAIN-CONTAINING PROTEIN"/>
    <property type="match status" value="1"/>
</dbReference>
<dbReference type="PROSITE" id="PS00802">
    <property type="entry name" value="TRANSKETOLASE_2"/>
    <property type="match status" value="1"/>
</dbReference>
<organism evidence="6 7">
    <name type="scientific">Geosporobacter ferrireducens</name>
    <dbReference type="NCBI Taxonomy" id="1424294"/>
    <lineage>
        <taxon>Bacteria</taxon>
        <taxon>Bacillati</taxon>
        <taxon>Bacillota</taxon>
        <taxon>Clostridia</taxon>
        <taxon>Peptostreptococcales</taxon>
        <taxon>Thermotaleaceae</taxon>
        <taxon>Geosporobacter</taxon>
    </lineage>
</organism>
<dbReference type="KEGG" id="gfe:Gferi_18195"/>
<evidence type="ECO:0000256" key="2">
    <source>
        <dbReference type="ARBA" id="ARBA00007131"/>
    </source>
</evidence>
<dbReference type="CDD" id="cd07033">
    <property type="entry name" value="TPP_PYR_DXS_TK_like"/>
    <property type="match status" value="1"/>
</dbReference>
<dbReference type="STRING" id="1424294.Gferi_18195"/>
<protein>
    <submittedName>
        <fullName evidence="6">Transketolase</fullName>
    </submittedName>
</protein>
<dbReference type="PANTHER" id="PTHR43825">
    <property type="entry name" value="PYRUVATE DEHYDROGENASE E1 COMPONENT"/>
    <property type="match status" value="1"/>
</dbReference>
<dbReference type="SUPFAM" id="SSF52922">
    <property type="entry name" value="TK C-terminal domain-like"/>
    <property type="match status" value="1"/>
</dbReference>
<proteinExistence type="inferred from homology"/>
<dbReference type="FunFam" id="3.40.50.970:FF:000129">
    <property type="entry name" value="Transketolase"/>
    <property type="match status" value="1"/>
</dbReference>
<dbReference type="EMBL" id="CP017269">
    <property type="protein sequence ID" value="AOT73199.1"/>
    <property type="molecule type" value="Genomic_DNA"/>
</dbReference>
<evidence type="ECO:0000313" key="7">
    <source>
        <dbReference type="Proteomes" id="UP000095743"/>
    </source>
</evidence>
<evidence type="ECO:0000256" key="4">
    <source>
        <dbReference type="ARBA" id="ARBA00023052"/>
    </source>
</evidence>
<keyword evidence="3" id="KW-0808">Transferase</keyword>